<keyword evidence="2" id="KW-1185">Reference proteome</keyword>
<protein>
    <submittedName>
        <fullName evidence="1">Uncharacterized protein</fullName>
    </submittedName>
</protein>
<dbReference type="OrthoDB" id="3684889at2759"/>
<evidence type="ECO:0000313" key="1">
    <source>
        <dbReference type="EMBL" id="KAF2117357.1"/>
    </source>
</evidence>
<reference evidence="1" key="1">
    <citation type="journal article" date="2020" name="Stud. Mycol.">
        <title>101 Dothideomycetes genomes: a test case for predicting lifestyles and emergence of pathogens.</title>
        <authorList>
            <person name="Haridas S."/>
            <person name="Albert R."/>
            <person name="Binder M."/>
            <person name="Bloem J."/>
            <person name="Labutti K."/>
            <person name="Salamov A."/>
            <person name="Andreopoulos B."/>
            <person name="Baker S."/>
            <person name="Barry K."/>
            <person name="Bills G."/>
            <person name="Bluhm B."/>
            <person name="Cannon C."/>
            <person name="Castanera R."/>
            <person name="Culley D."/>
            <person name="Daum C."/>
            <person name="Ezra D."/>
            <person name="Gonzalez J."/>
            <person name="Henrissat B."/>
            <person name="Kuo A."/>
            <person name="Liang C."/>
            <person name="Lipzen A."/>
            <person name="Lutzoni F."/>
            <person name="Magnuson J."/>
            <person name="Mondo S."/>
            <person name="Nolan M."/>
            <person name="Ohm R."/>
            <person name="Pangilinan J."/>
            <person name="Park H.-J."/>
            <person name="Ramirez L."/>
            <person name="Alfaro M."/>
            <person name="Sun H."/>
            <person name="Tritt A."/>
            <person name="Yoshinaga Y."/>
            <person name="Zwiers L.-H."/>
            <person name="Turgeon B."/>
            <person name="Goodwin S."/>
            <person name="Spatafora J."/>
            <person name="Crous P."/>
            <person name="Grigoriev I."/>
        </authorList>
    </citation>
    <scope>NUCLEOTIDE SEQUENCE</scope>
    <source>
        <strain evidence="1">CBS 627.86</strain>
    </source>
</reference>
<evidence type="ECO:0000313" key="2">
    <source>
        <dbReference type="Proteomes" id="UP000799770"/>
    </source>
</evidence>
<dbReference type="AlphaFoldDB" id="A0A6A5ZF57"/>
<dbReference type="EMBL" id="ML977319">
    <property type="protein sequence ID" value="KAF2117357.1"/>
    <property type="molecule type" value="Genomic_DNA"/>
</dbReference>
<gene>
    <name evidence="1" type="ORF">BDV96DRAFT_630773</name>
</gene>
<organism evidence="1 2">
    <name type="scientific">Lophiotrema nucula</name>
    <dbReference type="NCBI Taxonomy" id="690887"/>
    <lineage>
        <taxon>Eukaryota</taxon>
        <taxon>Fungi</taxon>
        <taxon>Dikarya</taxon>
        <taxon>Ascomycota</taxon>
        <taxon>Pezizomycotina</taxon>
        <taxon>Dothideomycetes</taxon>
        <taxon>Pleosporomycetidae</taxon>
        <taxon>Pleosporales</taxon>
        <taxon>Lophiotremataceae</taxon>
        <taxon>Lophiotrema</taxon>
    </lineage>
</organism>
<proteinExistence type="predicted"/>
<name>A0A6A5ZF57_9PLEO</name>
<sequence length="359" mass="41864">MASREATPQDIPTAEEEGACLERFLSSVIEHGRLVKRIPALAAELKAIRAKYYTYICHQDTLSLAHRLELQERREPLKKAEEFFRNALNKSQSQEEQLLRRCQDQVHEYAQVSCLLLCHRMQTKLPRELRDQILGKLYCGFQHFKRFDHTALPWNRAFEYTAIKPRGNEFAGSVINRRVNEVAHYWNLEFVGLETLRDLAQAWYEDTEFIFLEPVGFQDFLSPENVTGLHPAELVRSMRIMMEASNLNNMDTFGRKITSTRYQETLDGLRSLLTLRNASIQIEYSTSCASRSPIWDGGYATFNLFLKFFQGVMDVLVELQKVDLRVNVTLDKVDLRNLEISAEAWREKFLKDAEVRQRM</sequence>
<accession>A0A6A5ZF57</accession>
<dbReference type="Proteomes" id="UP000799770">
    <property type="component" value="Unassembled WGS sequence"/>
</dbReference>